<comment type="similarity">
    <text evidence="3">Belongs to the alpha-acetolactate decarboxylase family.</text>
</comment>
<evidence type="ECO:0000256" key="6">
    <source>
        <dbReference type="ARBA" id="ARBA00022793"/>
    </source>
</evidence>
<reference evidence="11" key="1">
    <citation type="submission" date="2017-01" db="EMBL/GenBank/DDBJ databases">
        <authorList>
            <person name="Varghese N."/>
            <person name="Submissions S."/>
        </authorList>
    </citation>
    <scope>NUCLEOTIDE SEQUENCE [LARGE SCALE GENOMIC DNA]</scope>
    <source>
        <strain evidence="11">DM9</strain>
    </source>
</reference>
<dbReference type="Proteomes" id="UP000185924">
    <property type="component" value="Unassembled WGS sequence"/>
</dbReference>
<dbReference type="GO" id="GO:0045151">
    <property type="term" value="P:acetoin biosynthetic process"/>
    <property type="evidence" value="ECO:0007669"/>
    <property type="project" value="UniProtKB-KW"/>
</dbReference>
<dbReference type="OrthoDB" id="824310at2"/>
<evidence type="ECO:0000256" key="1">
    <source>
        <dbReference type="ARBA" id="ARBA00001784"/>
    </source>
</evidence>
<dbReference type="EC" id="4.1.1.5" evidence="4"/>
<feature type="signal peptide" evidence="9">
    <location>
        <begin position="1"/>
        <end position="22"/>
    </location>
</feature>
<dbReference type="AlphaFoldDB" id="A0A1N6WS18"/>
<organism evidence="10 11">
    <name type="scientific">Pontibacter lucknowensis</name>
    <dbReference type="NCBI Taxonomy" id="1077936"/>
    <lineage>
        <taxon>Bacteria</taxon>
        <taxon>Pseudomonadati</taxon>
        <taxon>Bacteroidota</taxon>
        <taxon>Cytophagia</taxon>
        <taxon>Cytophagales</taxon>
        <taxon>Hymenobacteraceae</taxon>
        <taxon>Pontibacter</taxon>
    </lineage>
</organism>
<feature type="chain" id="PRO_5009939294" description="Alpha-acetolactate decarboxylase" evidence="9">
    <location>
        <begin position="23"/>
        <end position="245"/>
    </location>
</feature>
<gene>
    <name evidence="10" type="ORF">SAMN05421545_1722</name>
</gene>
<dbReference type="GO" id="GO:0047605">
    <property type="term" value="F:acetolactate decarboxylase activity"/>
    <property type="evidence" value="ECO:0007669"/>
    <property type="project" value="UniProtKB-EC"/>
</dbReference>
<proteinExistence type="inferred from homology"/>
<dbReference type="UniPathway" id="UPA00626">
    <property type="reaction ID" value="UER00678"/>
</dbReference>
<evidence type="ECO:0000256" key="8">
    <source>
        <dbReference type="ARBA" id="ARBA00023239"/>
    </source>
</evidence>
<name>A0A1N6WS18_9BACT</name>
<comment type="catalytic activity">
    <reaction evidence="1">
        <text>(2S)-2-acetolactate + H(+) = (R)-acetoin + CO2</text>
        <dbReference type="Rhea" id="RHEA:21580"/>
        <dbReference type="ChEBI" id="CHEBI:15378"/>
        <dbReference type="ChEBI" id="CHEBI:15686"/>
        <dbReference type="ChEBI" id="CHEBI:16526"/>
        <dbReference type="ChEBI" id="CHEBI:58476"/>
        <dbReference type="EC" id="4.1.1.5"/>
    </reaction>
</comment>
<sequence length="245" mass="27101">MKPLKSVKITLALASLMLSSCASEPTQQTATTPQEVQVVGAMRNVMWKGELAGTIDLDTISQKEHLVGLGPVEYLAGELMILDGRAYKSVVTSDTKMQVEETFSAKAPFFVYTHVPGWSEQVLPDSIRTLQQLELYLDNVTQTSKRPFAFKISGEVEQAIIHIVNLPAGSTVSSPDEAHEGQVNYTLADEQVEILGFFSTEHKAVFTHHDTFMHLHLITKDRSKMGHLDSVAFKPGTLKLYLPTE</sequence>
<comment type="pathway">
    <text evidence="2">Polyol metabolism; (R,R)-butane-2,3-diol biosynthesis; (R,R)-butane-2,3-diol from pyruvate: step 2/3.</text>
</comment>
<evidence type="ECO:0000256" key="7">
    <source>
        <dbReference type="ARBA" id="ARBA00023061"/>
    </source>
</evidence>
<dbReference type="Pfam" id="PF03306">
    <property type="entry name" value="AAL_decarboxy"/>
    <property type="match status" value="1"/>
</dbReference>
<keyword evidence="8" id="KW-0456">Lyase</keyword>
<dbReference type="PROSITE" id="PS51257">
    <property type="entry name" value="PROKAR_LIPOPROTEIN"/>
    <property type="match status" value="1"/>
</dbReference>
<accession>A0A1N6WS18</accession>
<dbReference type="InterPro" id="IPR005128">
    <property type="entry name" value="Acetolactate_a_deCO2ase"/>
</dbReference>
<protein>
    <recommendedName>
        <fullName evidence="5">Alpha-acetolactate decarboxylase</fullName>
        <ecNumber evidence="4">4.1.1.5</ecNumber>
    </recommendedName>
</protein>
<evidence type="ECO:0000256" key="9">
    <source>
        <dbReference type="SAM" id="SignalP"/>
    </source>
</evidence>
<evidence type="ECO:0000256" key="3">
    <source>
        <dbReference type="ARBA" id="ARBA00007106"/>
    </source>
</evidence>
<dbReference type="PANTHER" id="PTHR35524">
    <property type="entry name" value="ALPHA-ACETOLACTATE DECARBOXYLASE"/>
    <property type="match status" value="1"/>
</dbReference>
<dbReference type="EMBL" id="FTNM01000002">
    <property type="protein sequence ID" value="SIQ92857.1"/>
    <property type="molecule type" value="Genomic_DNA"/>
</dbReference>
<dbReference type="SUPFAM" id="SSF117856">
    <property type="entry name" value="AF0104/ALDC/Ptd012-like"/>
    <property type="match status" value="1"/>
</dbReference>
<evidence type="ECO:0000256" key="4">
    <source>
        <dbReference type="ARBA" id="ARBA00013204"/>
    </source>
</evidence>
<evidence type="ECO:0000256" key="2">
    <source>
        <dbReference type="ARBA" id="ARBA00005170"/>
    </source>
</evidence>
<dbReference type="Gene3D" id="3.30.1330.80">
    <property type="entry name" value="Hypothetical protein, similar to alpha- acetolactate decarboxylase, domain 2"/>
    <property type="match status" value="1"/>
</dbReference>
<keyword evidence="6" id="KW-0210">Decarboxylase</keyword>
<keyword evidence="9" id="KW-0732">Signal</keyword>
<evidence type="ECO:0000313" key="10">
    <source>
        <dbReference type="EMBL" id="SIQ92857.1"/>
    </source>
</evidence>
<evidence type="ECO:0000313" key="11">
    <source>
        <dbReference type="Proteomes" id="UP000185924"/>
    </source>
</evidence>
<keyword evidence="7" id="KW-0005">Acetoin biosynthesis</keyword>
<dbReference type="STRING" id="1077936.SAMN05421545_1722"/>
<dbReference type="PANTHER" id="PTHR35524:SF1">
    <property type="entry name" value="ALPHA-ACETOLACTATE DECARBOXYLASE"/>
    <property type="match status" value="1"/>
</dbReference>
<evidence type="ECO:0000256" key="5">
    <source>
        <dbReference type="ARBA" id="ARBA00020164"/>
    </source>
</evidence>
<dbReference type="RefSeq" id="WP_040574753.1">
    <property type="nucleotide sequence ID" value="NZ_FTNM01000002.1"/>
</dbReference>
<keyword evidence="11" id="KW-1185">Reference proteome</keyword>